<evidence type="ECO:0000259" key="1">
    <source>
        <dbReference type="PROSITE" id="PS51186"/>
    </source>
</evidence>
<dbReference type="SUPFAM" id="SSF55729">
    <property type="entry name" value="Acyl-CoA N-acyltransferases (Nat)"/>
    <property type="match status" value="2"/>
</dbReference>
<dbReference type="Pfam" id="PF13508">
    <property type="entry name" value="Acetyltransf_7"/>
    <property type="match status" value="1"/>
</dbReference>
<dbReference type="OrthoDB" id="3216107at2"/>
<dbReference type="PANTHER" id="PTHR43233">
    <property type="entry name" value="FAMILY N-ACETYLTRANSFERASE, PUTATIVE (AFU_ORTHOLOGUE AFUA_6G03350)-RELATED"/>
    <property type="match status" value="1"/>
</dbReference>
<evidence type="ECO:0000313" key="3">
    <source>
        <dbReference type="Proteomes" id="UP000310016"/>
    </source>
</evidence>
<dbReference type="CDD" id="cd04301">
    <property type="entry name" value="NAT_SF"/>
    <property type="match status" value="2"/>
</dbReference>
<dbReference type="InterPro" id="IPR016181">
    <property type="entry name" value="Acyl_CoA_acyltransferase"/>
</dbReference>
<feature type="domain" description="N-acetyltransferase" evidence="1">
    <location>
        <begin position="38"/>
        <end position="193"/>
    </location>
</feature>
<organism evidence="2 3">
    <name type="scientific">Chitiniphilus eburneus</name>
    <dbReference type="NCBI Taxonomy" id="2571148"/>
    <lineage>
        <taxon>Bacteria</taxon>
        <taxon>Pseudomonadati</taxon>
        <taxon>Pseudomonadota</taxon>
        <taxon>Betaproteobacteria</taxon>
        <taxon>Neisseriales</taxon>
        <taxon>Chitinibacteraceae</taxon>
        <taxon>Chitiniphilus</taxon>
    </lineage>
</organism>
<dbReference type="Gene3D" id="3.40.630.30">
    <property type="match status" value="2"/>
</dbReference>
<evidence type="ECO:0000313" key="2">
    <source>
        <dbReference type="EMBL" id="TJZ70107.1"/>
    </source>
</evidence>
<dbReference type="AlphaFoldDB" id="A0A4U0PPI4"/>
<feature type="domain" description="N-acetyltransferase" evidence="1">
    <location>
        <begin position="201"/>
        <end position="333"/>
    </location>
</feature>
<protein>
    <submittedName>
        <fullName evidence="2">GNAT family N-acetyltransferase</fullName>
    </submittedName>
</protein>
<dbReference type="InterPro" id="IPR000182">
    <property type="entry name" value="GNAT_dom"/>
</dbReference>
<dbReference type="GO" id="GO:0016747">
    <property type="term" value="F:acyltransferase activity, transferring groups other than amino-acyl groups"/>
    <property type="evidence" value="ECO:0007669"/>
    <property type="project" value="InterPro"/>
</dbReference>
<name>A0A4U0PPI4_9NEIS</name>
<keyword evidence="2" id="KW-0808">Transferase</keyword>
<dbReference type="Proteomes" id="UP000310016">
    <property type="component" value="Unassembled WGS sequence"/>
</dbReference>
<accession>A0A4U0PPI4</accession>
<gene>
    <name evidence="2" type="ORF">FAZ21_14545</name>
</gene>
<dbReference type="Pfam" id="PF00583">
    <property type="entry name" value="Acetyltransf_1"/>
    <property type="match status" value="1"/>
</dbReference>
<dbReference type="InterPro" id="IPR053144">
    <property type="entry name" value="Acetyltransferase_Butenolide"/>
</dbReference>
<dbReference type="PANTHER" id="PTHR43233:SF1">
    <property type="entry name" value="FAMILY N-ACETYLTRANSFERASE, PUTATIVE (AFU_ORTHOLOGUE AFUA_6G03350)-RELATED"/>
    <property type="match status" value="1"/>
</dbReference>
<sequence>MAPPARRLCTMVVAGKLRSGGPAASAAIGLHGGRRMTMQLRPARPDDLDRVCHWSTDAETLYFMFPTARFPLTRAQLEQAVAQRHAASVLTVDDEPAGFANFITLGAGLPATLGNVIVDPARRHQGVGRALVDAMCRLAWRQGAVDIHATCFDRNTPALAMYQQLGFTPVGWRQRTDYAGHTHLALDLARPPRAADTEGGVDYDDDPGRIDFDWLTGQLAQTYWSPGIGRPKVELAARHSTVVMGAYAEGRQIAYARVLSDSNRFAYLADVIVDPDWRGRGIATRLLKRVLAHPRIAHVENCYLMTFDAHAIYRPLGFEVYPRPERFMWRGRVAAAPR</sequence>
<reference evidence="2 3" key="1">
    <citation type="submission" date="2019-04" db="EMBL/GenBank/DDBJ databases">
        <title>Chitiniphilus eburnea sp. nov., a novel chitinolytic bacterium isolated from aquaculture sludge.</title>
        <authorList>
            <person name="Sheng M."/>
        </authorList>
    </citation>
    <scope>NUCLEOTIDE SEQUENCE [LARGE SCALE GENOMIC DNA]</scope>
    <source>
        <strain evidence="2 3">HX-2-15</strain>
    </source>
</reference>
<comment type="caution">
    <text evidence="2">The sequence shown here is derived from an EMBL/GenBank/DDBJ whole genome shotgun (WGS) entry which is preliminary data.</text>
</comment>
<proteinExistence type="predicted"/>
<dbReference type="EMBL" id="SUMF01000019">
    <property type="protein sequence ID" value="TJZ70107.1"/>
    <property type="molecule type" value="Genomic_DNA"/>
</dbReference>
<dbReference type="PROSITE" id="PS51186">
    <property type="entry name" value="GNAT"/>
    <property type="match status" value="2"/>
</dbReference>
<keyword evidence="3" id="KW-1185">Reference proteome</keyword>